<evidence type="ECO:0000256" key="8">
    <source>
        <dbReference type="ARBA" id="ARBA00023069"/>
    </source>
</evidence>
<evidence type="ECO:0000259" key="12">
    <source>
        <dbReference type="Pfam" id="PF13851"/>
    </source>
</evidence>
<dbReference type="PaxDb" id="2903-EOD24979"/>
<evidence type="ECO:0000256" key="6">
    <source>
        <dbReference type="ARBA" id="ARBA00022846"/>
    </source>
</evidence>
<evidence type="ECO:0000256" key="3">
    <source>
        <dbReference type="ARBA" id="ARBA00009859"/>
    </source>
</evidence>
<keyword evidence="6" id="KW-0282">Flagellum</keyword>
<evidence type="ECO:0000256" key="1">
    <source>
        <dbReference type="ARBA" id="ARBA00004230"/>
    </source>
</evidence>
<comment type="subcellular location">
    <subcellularLocation>
        <location evidence="1">Cell projection</location>
        <location evidence="1">Cilium</location>
        <location evidence="1">Flagellum</location>
    </subcellularLocation>
    <subcellularLocation>
        <location evidence="2">Cytoplasm</location>
        <location evidence="2">Cytoskeleton</location>
    </subcellularLocation>
</comment>
<keyword evidence="5" id="KW-0493">Microtubule</keyword>
<keyword evidence="8" id="KW-0969">Cilium</keyword>
<dbReference type="Pfam" id="PF13851">
    <property type="entry name" value="GAS"/>
    <property type="match status" value="1"/>
</dbReference>
<evidence type="ECO:0000313" key="13">
    <source>
        <dbReference type="EnsemblProtists" id="EOD24979"/>
    </source>
</evidence>
<dbReference type="PANTHER" id="PTHR31543">
    <property type="entry name" value="DYNEIN REGULATORY COMPLEX SUBUNIT 4"/>
    <property type="match status" value="1"/>
</dbReference>
<accession>A0A0D3JN94</accession>
<dbReference type="OMA" id="SVFYNFQ"/>
<reference evidence="14" key="1">
    <citation type="journal article" date="2013" name="Nature">
        <title>Pan genome of the phytoplankton Emiliania underpins its global distribution.</title>
        <authorList>
            <person name="Read B.A."/>
            <person name="Kegel J."/>
            <person name="Klute M.J."/>
            <person name="Kuo A."/>
            <person name="Lefebvre S.C."/>
            <person name="Maumus F."/>
            <person name="Mayer C."/>
            <person name="Miller J."/>
            <person name="Monier A."/>
            <person name="Salamov A."/>
            <person name="Young J."/>
            <person name="Aguilar M."/>
            <person name="Claverie J.M."/>
            <person name="Frickenhaus S."/>
            <person name="Gonzalez K."/>
            <person name="Herman E.K."/>
            <person name="Lin Y.C."/>
            <person name="Napier J."/>
            <person name="Ogata H."/>
            <person name="Sarno A.F."/>
            <person name="Shmutz J."/>
            <person name="Schroeder D."/>
            <person name="de Vargas C."/>
            <person name="Verret F."/>
            <person name="von Dassow P."/>
            <person name="Valentin K."/>
            <person name="Van de Peer Y."/>
            <person name="Wheeler G."/>
            <person name="Dacks J.B."/>
            <person name="Delwiche C.F."/>
            <person name="Dyhrman S.T."/>
            <person name="Glockner G."/>
            <person name="John U."/>
            <person name="Richards T."/>
            <person name="Worden A.Z."/>
            <person name="Zhang X."/>
            <person name="Grigoriev I.V."/>
            <person name="Allen A.E."/>
            <person name="Bidle K."/>
            <person name="Borodovsky M."/>
            <person name="Bowler C."/>
            <person name="Brownlee C."/>
            <person name="Cock J.M."/>
            <person name="Elias M."/>
            <person name="Gladyshev V.N."/>
            <person name="Groth M."/>
            <person name="Guda C."/>
            <person name="Hadaegh A."/>
            <person name="Iglesias-Rodriguez M.D."/>
            <person name="Jenkins J."/>
            <person name="Jones B.M."/>
            <person name="Lawson T."/>
            <person name="Leese F."/>
            <person name="Lindquist E."/>
            <person name="Lobanov A."/>
            <person name="Lomsadze A."/>
            <person name="Malik S.B."/>
            <person name="Marsh M.E."/>
            <person name="Mackinder L."/>
            <person name="Mock T."/>
            <person name="Mueller-Roeber B."/>
            <person name="Pagarete A."/>
            <person name="Parker M."/>
            <person name="Probert I."/>
            <person name="Quesneville H."/>
            <person name="Raines C."/>
            <person name="Rensing S.A."/>
            <person name="Riano-Pachon D.M."/>
            <person name="Richier S."/>
            <person name="Rokitta S."/>
            <person name="Shiraiwa Y."/>
            <person name="Soanes D.M."/>
            <person name="van der Giezen M."/>
            <person name="Wahlund T.M."/>
            <person name="Williams B."/>
            <person name="Wilson W."/>
            <person name="Wolfe G."/>
            <person name="Wurch L.L."/>
        </authorList>
    </citation>
    <scope>NUCLEOTIDE SEQUENCE</scope>
</reference>
<keyword evidence="7 11" id="KW-0175">Coiled coil</keyword>
<protein>
    <recommendedName>
        <fullName evidence="12">Growth arrest-specific protein 8 domain-containing protein</fullName>
    </recommendedName>
</protein>
<dbReference type="Proteomes" id="UP000013827">
    <property type="component" value="Unassembled WGS sequence"/>
</dbReference>
<keyword evidence="10" id="KW-0966">Cell projection</keyword>
<name>A0A0D3JN94_EMIH1</name>
<dbReference type="RefSeq" id="XP_005777408.1">
    <property type="nucleotide sequence ID" value="XM_005777351.1"/>
</dbReference>
<dbReference type="GO" id="GO:0031267">
    <property type="term" value="F:small GTPase binding"/>
    <property type="evidence" value="ECO:0007669"/>
    <property type="project" value="InterPro"/>
</dbReference>
<dbReference type="EnsemblProtists" id="EOD24979">
    <property type="protein sequence ID" value="EOD24979"/>
    <property type="gene ID" value="EMIHUDRAFT_73993"/>
</dbReference>
<comment type="similarity">
    <text evidence="3">Belongs to the DRC4 family.</text>
</comment>
<dbReference type="GO" id="GO:0008017">
    <property type="term" value="F:microtubule binding"/>
    <property type="evidence" value="ECO:0007669"/>
    <property type="project" value="InterPro"/>
</dbReference>
<dbReference type="InterPro" id="IPR039308">
    <property type="entry name" value="GAS8"/>
</dbReference>
<sequence length="428" mass="49009">QVATFWEICKKELEDRKAEGRNKEREMEELEERHQVEVKVYKQKARIPSSPPLRVKHLLYEHQNNVAQLKEAGELALKLQLGEHHSNESESKKDKRSLKLELKELELAHEDAIRELRLENDKNITKLRQQYEREVTELSSKYEKKMKLLRDDLELRRKVEILEIEERKNNHINELMKKHEKAFGEIKNYYNDITHNNLDLIRSLKEEATVGRASCAQVANEKLMYEIAQENKKLSEPLSRALKEAHGAGARCCGEAPDLSAVPRHPTQVEGLRKELANYSKDKVLGQRHSHVEKERDALYDKFEATIYDVQQKSGFKNILLERKLATVNETLEQKDAQLSEVLSAANLDPAVLGSVSKRLDDVLAGKNGTIKELQYELARVTKAHNDVIRTYEARLEELGVPTATMGFRPRQLATVTATGAAGLVTAT</sequence>
<evidence type="ECO:0000256" key="5">
    <source>
        <dbReference type="ARBA" id="ARBA00022701"/>
    </source>
</evidence>
<keyword evidence="4" id="KW-0963">Cytoplasm</keyword>
<dbReference type="GeneID" id="17270525"/>
<evidence type="ECO:0000256" key="4">
    <source>
        <dbReference type="ARBA" id="ARBA00022490"/>
    </source>
</evidence>
<keyword evidence="14" id="KW-1185">Reference proteome</keyword>
<evidence type="ECO:0000256" key="10">
    <source>
        <dbReference type="ARBA" id="ARBA00023273"/>
    </source>
</evidence>
<dbReference type="InterPro" id="IPR025593">
    <property type="entry name" value="GAS8_dom"/>
</dbReference>
<feature type="coiled-coil region" evidence="11">
    <location>
        <begin position="88"/>
        <end position="182"/>
    </location>
</feature>
<evidence type="ECO:0000256" key="2">
    <source>
        <dbReference type="ARBA" id="ARBA00004245"/>
    </source>
</evidence>
<dbReference type="AlphaFoldDB" id="A0A0D3JN94"/>
<organism evidence="13 14">
    <name type="scientific">Emiliania huxleyi (strain CCMP1516)</name>
    <dbReference type="NCBI Taxonomy" id="280463"/>
    <lineage>
        <taxon>Eukaryota</taxon>
        <taxon>Haptista</taxon>
        <taxon>Haptophyta</taxon>
        <taxon>Prymnesiophyceae</taxon>
        <taxon>Isochrysidales</taxon>
        <taxon>Noelaerhabdaceae</taxon>
        <taxon>Emiliania</taxon>
    </lineage>
</organism>
<feature type="domain" description="Growth arrest-specific protein 8" evidence="12">
    <location>
        <begin position="174"/>
        <end position="374"/>
    </location>
</feature>
<reference evidence="13" key="2">
    <citation type="submission" date="2024-10" db="UniProtKB">
        <authorList>
            <consortium name="EnsemblProtists"/>
        </authorList>
    </citation>
    <scope>IDENTIFICATION</scope>
</reference>
<dbReference type="GO" id="GO:0005874">
    <property type="term" value="C:microtubule"/>
    <property type="evidence" value="ECO:0007669"/>
    <property type="project" value="UniProtKB-KW"/>
</dbReference>
<dbReference type="GO" id="GO:0031514">
    <property type="term" value="C:motile cilium"/>
    <property type="evidence" value="ECO:0007669"/>
    <property type="project" value="UniProtKB-SubCell"/>
</dbReference>
<proteinExistence type="inferred from homology"/>
<dbReference type="eggNOG" id="ENOG502QQDA">
    <property type="taxonomic scope" value="Eukaryota"/>
</dbReference>
<evidence type="ECO:0000256" key="7">
    <source>
        <dbReference type="ARBA" id="ARBA00023054"/>
    </source>
</evidence>
<dbReference type="PANTHER" id="PTHR31543:SF0">
    <property type="entry name" value="DYNEIN REGULATORY COMPLEX SUBUNIT 4"/>
    <property type="match status" value="1"/>
</dbReference>
<evidence type="ECO:0000256" key="9">
    <source>
        <dbReference type="ARBA" id="ARBA00023212"/>
    </source>
</evidence>
<dbReference type="STRING" id="2903.R1EVY4"/>
<evidence type="ECO:0000313" key="14">
    <source>
        <dbReference type="Proteomes" id="UP000013827"/>
    </source>
</evidence>
<keyword evidence="9" id="KW-0206">Cytoskeleton</keyword>
<dbReference type="GO" id="GO:0048870">
    <property type="term" value="P:cell motility"/>
    <property type="evidence" value="ECO:0007669"/>
    <property type="project" value="InterPro"/>
</dbReference>
<dbReference type="GO" id="GO:0005794">
    <property type="term" value="C:Golgi apparatus"/>
    <property type="evidence" value="ECO:0007669"/>
    <property type="project" value="TreeGrafter"/>
</dbReference>
<dbReference type="KEGG" id="ehx:EMIHUDRAFT_73993"/>
<dbReference type="HOGENOM" id="CLU_045343_0_0_1"/>
<evidence type="ECO:0000256" key="11">
    <source>
        <dbReference type="SAM" id="Coils"/>
    </source>
</evidence>